<evidence type="ECO:0000256" key="3">
    <source>
        <dbReference type="ARBA" id="ARBA00022989"/>
    </source>
</evidence>
<dbReference type="PANTHER" id="PTHR43496:SF1">
    <property type="entry name" value="POLYGALACTURONAN_RHAMNOGALACTURONAN TRANSPORT SYSTEM PERMEASE PROTEIN YTEP"/>
    <property type="match status" value="1"/>
</dbReference>
<comment type="subcellular location">
    <subcellularLocation>
        <location evidence="5">Cell membrane</location>
        <topology evidence="5">Multi-pass membrane protein</topology>
    </subcellularLocation>
    <subcellularLocation>
        <location evidence="1">Membrane</location>
        <topology evidence="1">Multi-pass membrane protein</topology>
    </subcellularLocation>
</comment>
<feature type="transmembrane region" description="Helical" evidence="5">
    <location>
        <begin position="284"/>
        <end position="305"/>
    </location>
</feature>
<evidence type="ECO:0000256" key="1">
    <source>
        <dbReference type="ARBA" id="ARBA00004141"/>
    </source>
</evidence>
<dbReference type="InterPro" id="IPR000515">
    <property type="entry name" value="MetI-like"/>
</dbReference>
<keyword evidence="2 5" id="KW-0812">Transmembrane</keyword>
<feature type="transmembrane region" description="Helical" evidence="5">
    <location>
        <begin position="195"/>
        <end position="212"/>
    </location>
</feature>
<evidence type="ECO:0000256" key="5">
    <source>
        <dbReference type="RuleBase" id="RU363032"/>
    </source>
</evidence>
<comment type="caution">
    <text evidence="7">The sequence shown here is derived from an EMBL/GenBank/DDBJ whole genome shotgun (WGS) entry which is preliminary data.</text>
</comment>
<dbReference type="GO" id="GO:0055085">
    <property type="term" value="P:transmembrane transport"/>
    <property type="evidence" value="ECO:0007669"/>
    <property type="project" value="InterPro"/>
</dbReference>
<evidence type="ECO:0000259" key="6">
    <source>
        <dbReference type="PROSITE" id="PS50928"/>
    </source>
</evidence>
<name>A0AA46DYH1_9FUSO</name>
<dbReference type="EMBL" id="SOBG01000004">
    <property type="protein sequence ID" value="TDT70459.1"/>
    <property type="molecule type" value="Genomic_DNA"/>
</dbReference>
<dbReference type="Proteomes" id="UP000294678">
    <property type="component" value="Unassembled WGS sequence"/>
</dbReference>
<evidence type="ECO:0000313" key="7">
    <source>
        <dbReference type="EMBL" id="TDT70459.1"/>
    </source>
</evidence>
<keyword evidence="4 5" id="KW-0472">Membrane</keyword>
<reference evidence="7 8" key="1">
    <citation type="submission" date="2019-03" db="EMBL/GenBank/DDBJ databases">
        <title>Genomic Encyclopedia of Type Strains, Phase IV (KMG-IV): sequencing the most valuable type-strain genomes for metagenomic binning, comparative biology and taxonomic classification.</title>
        <authorList>
            <person name="Goeker M."/>
        </authorList>
    </citation>
    <scope>NUCLEOTIDE SEQUENCE [LARGE SCALE GENOMIC DNA]</scope>
    <source>
        <strain evidence="7 8">DSM 100055</strain>
    </source>
</reference>
<dbReference type="GO" id="GO:0005886">
    <property type="term" value="C:plasma membrane"/>
    <property type="evidence" value="ECO:0007669"/>
    <property type="project" value="UniProtKB-SubCell"/>
</dbReference>
<dbReference type="RefSeq" id="WP_208320345.1">
    <property type="nucleotide sequence ID" value="NZ_SOBG01000004.1"/>
</dbReference>
<dbReference type="PANTHER" id="PTHR43496">
    <property type="entry name" value="PROTEIN LPLB"/>
    <property type="match status" value="1"/>
</dbReference>
<dbReference type="Gene3D" id="1.10.3720.10">
    <property type="entry name" value="MetI-like"/>
    <property type="match status" value="1"/>
</dbReference>
<evidence type="ECO:0000313" key="8">
    <source>
        <dbReference type="Proteomes" id="UP000294678"/>
    </source>
</evidence>
<feature type="domain" description="ABC transmembrane type-1" evidence="6">
    <location>
        <begin position="89"/>
        <end position="305"/>
    </location>
</feature>
<feature type="transmembrane region" description="Helical" evidence="5">
    <location>
        <begin position="224"/>
        <end position="248"/>
    </location>
</feature>
<protein>
    <submittedName>
        <fullName evidence="7">Carbohydrate ABC transporter membrane protein 1 (CUT1 family)</fullName>
    </submittedName>
</protein>
<proteinExistence type="inferred from homology"/>
<evidence type="ECO:0000256" key="2">
    <source>
        <dbReference type="ARBA" id="ARBA00022692"/>
    </source>
</evidence>
<keyword evidence="3 5" id="KW-1133">Transmembrane helix</keyword>
<accession>A0AA46DYH1</accession>
<dbReference type="SUPFAM" id="SSF161098">
    <property type="entry name" value="MetI-like"/>
    <property type="match status" value="1"/>
</dbReference>
<feature type="transmembrane region" description="Helical" evidence="5">
    <location>
        <begin position="29"/>
        <end position="56"/>
    </location>
</feature>
<dbReference type="InterPro" id="IPR035906">
    <property type="entry name" value="MetI-like_sf"/>
</dbReference>
<evidence type="ECO:0000256" key="4">
    <source>
        <dbReference type="ARBA" id="ARBA00023136"/>
    </source>
</evidence>
<feature type="transmembrane region" description="Helical" evidence="5">
    <location>
        <begin position="93"/>
        <end position="117"/>
    </location>
</feature>
<dbReference type="AlphaFoldDB" id="A0AA46DYH1"/>
<sequence>MEQPGSLKRKENFNEKLKKTWKLIKRQKYLHLMVIPGIIWMIIFNYIPMYGIIIAFKNYTIIDTFNSAPWVGLENFKEFFMDDNFFLVMKNTLGISVLKLIIGFPLPIAFAIMLNELYNSKLKKYVQTISYLPHFFSWVVLGGIMINWLSQTGLMNKVLMGVGIIQEPIVFLAHPKYFWGISIISDIWKELGWNAIIYLAAIAGINPTLYEAAKIDGAGKMAQIWHITLPSIKGTITILFILAVSGILNTNFEQMLVLQNPLNLSASEVIDTFVYKMGLQSLRFSYATAVGLFKSVIAFILLVSANYTSKKINGKALF</sequence>
<dbReference type="CDD" id="cd06261">
    <property type="entry name" value="TM_PBP2"/>
    <property type="match status" value="1"/>
</dbReference>
<dbReference type="PROSITE" id="PS50928">
    <property type="entry name" value="ABC_TM1"/>
    <property type="match status" value="1"/>
</dbReference>
<dbReference type="Pfam" id="PF00528">
    <property type="entry name" value="BPD_transp_1"/>
    <property type="match status" value="1"/>
</dbReference>
<feature type="transmembrane region" description="Helical" evidence="5">
    <location>
        <begin position="129"/>
        <end position="150"/>
    </location>
</feature>
<keyword evidence="5" id="KW-0813">Transport</keyword>
<gene>
    <name evidence="7" type="ORF">EV215_1004</name>
</gene>
<organism evidence="7 8">
    <name type="scientific">Hypnocyclicus thermotrophus</name>
    <dbReference type="NCBI Taxonomy" id="1627895"/>
    <lineage>
        <taxon>Bacteria</taxon>
        <taxon>Fusobacteriati</taxon>
        <taxon>Fusobacteriota</taxon>
        <taxon>Fusobacteriia</taxon>
        <taxon>Fusobacteriales</taxon>
        <taxon>Fusobacteriaceae</taxon>
        <taxon>Hypnocyclicus</taxon>
    </lineage>
</organism>
<comment type="similarity">
    <text evidence="5">Belongs to the binding-protein-dependent transport system permease family.</text>
</comment>
<keyword evidence="8" id="KW-1185">Reference proteome</keyword>